<name>A0A067P1G5_PLEO1</name>
<organism evidence="2 3">
    <name type="scientific">Pleurotus ostreatus (strain PC15)</name>
    <name type="common">Oyster mushroom</name>
    <dbReference type="NCBI Taxonomy" id="1137138"/>
    <lineage>
        <taxon>Eukaryota</taxon>
        <taxon>Fungi</taxon>
        <taxon>Dikarya</taxon>
        <taxon>Basidiomycota</taxon>
        <taxon>Agaricomycotina</taxon>
        <taxon>Agaricomycetes</taxon>
        <taxon>Agaricomycetidae</taxon>
        <taxon>Agaricales</taxon>
        <taxon>Pleurotineae</taxon>
        <taxon>Pleurotaceae</taxon>
        <taxon>Pleurotus</taxon>
    </lineage>
</organism>
<dbReference type="Pfam" id="PF20236">
    <property type="entry name" value="DUF6593"/>
    <property type="match status" value="1"/>
</dbReference>
<reference evidence="3" key="1">
    <citation type="journal article" date="2014" name="Proc. Natl. Acad. Sci. U.S.A.">
        <title>Extensive sampling of basidiomycete genomes demonstrates inadequacy of the white-rot/brown-rot paradigm for wood decay fungi.</title>
        <authorList>
            <person name="Riley R."/>
            <person name="Salamov A.A."/>
            <person name="Brown D.W."/>
            <person name="Nagy L.G."/>
            <person name="Floudas D."/>
            <person name="Held B.W."/>
            <person name="Levasseur A."/>
            <person name="Lombard V."/>
            <person name="Morin E."/>
            <person name="Otillar R."/>
            <person name="Lindquist E.A."/>
            <person name="Sun H."/>
            <person name="LaButti K.M."/>
            <person name="Schmutz J."/>
            <person name="Jabbour D."/>
            <person name="Luo H."/>
            <person name="Baker S.E."/>
            <person name="Pisabarro A.G."/>
            <person name="Walton J.D."/>
            <person name="Blanchette R.A."/>
            <person name="Henrissat B."/>
            <person name="Martin F."/>
            <person name="Cullen D."/>
            <person name="Hibbett D.S."/>
            <person name="Grigoriev I.V."/>
        </authorList>
    </citation>
    <scope>NUCLEOTIDE SEQUENCE [LARGE SCALE GENOMIC DNA]</scope>
    <source>
        <strain evidence="3">PC15</strain>
    </source>
</reference>
<feature type="non-terminal residue" evidence="2">
    <location>
        <position position="1"/>
    </location>
</feature>
<feature type="domain" description="DUF6593" evidence="1">
    <location>
        <begin position="9"/>
        <end position="129"/>
    </location>
</feature>
<sequence>MVTFAFSPNSIRNATFSPHPNGQPLYTLSTDVRSNSKTTIANAQTGAVVAYIERNEILPDTVKFSGRNEGKKMRVSKWLVAGKTPDKFPVTFMETKLGRCIWKSDPSYRLALFRPDDVKYASPIVHIQNAQQQLLLLIDDQLFKEDEVVYTNDEQMVNLVDIIAAVSYLEGKLRGGDRPPNIGQGMAQEALISTAMGTQ</sequence>
<dbReference type="VEuPathDB" id="FungiDB:PLEOSDRAFT_1095634"/>
<dbReference type="AlphaFoldDB" id="A0A067P1G5"/>
<dbReference type="EMBL" id="KL198004">
    <property type="protein sequence ID" value="KDQ34168.1"/>
    <property type="molecule type" value="Genomic_DNA"/>
</dbReference>
<gene>
    <name evidence="2" type="ORF">PLEOSDRAFT_1095634</name>
</gene>
<proteinExistence type="predicted"/>
<evidence type="ECO:0000313" key="3">
    <source>
        <dbReference type="Proteomes" id="UP000027073"/>
    </source>
</evidence>
<dbReference type="Proteomes" id="UP000027073">
    <property type="component" value="Unassembled WGS sequence"/>
</dbReference>
<dbReference type="InParanoid" id="A0A067P1G5"/>
<dbReference type="InterPro" id="IPR046528">
    <property type="entry name" value="DUF6593"/>
</dbReference>
<evidence type="ECO:0000313" key="2">
    <source>
        <dbReference type="EMBL" id="KDQ34168.1"/>
    </source>
</evidence>
<evidence type="ECO:0000259" key="1">
    <source>
        <dbReference type="Pfam" id="PF20236"/>
    </source>
</evidence>
<protein>
    <recommendedName>
        <fullName evidence="1">DUF6593 domain-containing protein</fullName>
    </recommendedName>
</protein>
<dbReference type="OrthoDB" id="3256331at2759"/>
<accession>A0A067P1G5</accession>
<dbReference type="HOGENOM" id="CLU_084280_2_1_1"/>